<dbReference type="GO" id="GO:0016787">
    <property type="term" value="F:hydrolase activity"/>
    <property type="evidence" value="ECO:0007669"/>
    <property type="project" value="UniProtKB-KW"/>
</dbReference>
<organism evidence="1 2">
    <name type="scientific">Metabacillus arenae</name>
    <dbReference type="NCBI Taxonomy" id="2771434"/>
    <lineage>
        <taxon>Bacteria</taxon>
        <taxon>Bacillati</taxon>
        <taxon>Bacillota</taxon>
        <taxon>Bacilli</taxon>
        <taxon>Bacillales</taxon>
        <taxon>Bacillaceae</taxon>
        <taxon>Metabacillus</taxon>
    </lineage>
</organism>
<accession>A0A926NKM6</accession>
<dbReference type="InterPro" id="IPR017018">
    <property type="entry name" value="UCP033634"/>
</dbReference>
<dbReference type="InterPro" id="IPR029058">
    <property type="entry name" value="AB_hydrolase_fold"/>
</dbReference>
<name>A0A926NKM6_9BACI</name>
<protein>
    <submittedName>
        <fullName evidence="1">Alpha/beta hydrolase</fullName>
    </submittedName>
</protein>
<comment type="caution">
    <text evidence="1">The sequence shown here is derived from an EMBL/GenBank/DDBJ whole genome shotgun (WGS) entry which is preliminary data.</text>
</comment>
<proteinExistence type="predicted"/>
<sequence>MKVNQRTTFIDEKEVQYTHIVNGSTVVCFMFSGAGYTYEKPLFYYSTMTMLQNPYDVVHIHYSYGQDLFKLPLEDITKIILYDVNPIINEVLKNNQYQEIAFLGKSLGTIPIINRLMKSDIYINSKMILLTPLLKFDSIFETLLMINHPSLIVIGEKDTHYIPSKIEAIENKTNIKIH</sequence>
<dbReference type="Proteomes" id="UP000626844">
    <property type="component" value="Unassembled WGS sequence"/>
</dbReference>
<keyword evidence="1" id="KW-0378">Hydrolase</keyword>
<reference evidence="1" key="1">
    <citation type="submission" date="2020-09" db="EMBL/GenBank/DDBJ databases">
        <title>A novel bacterium of genus Bacillus, isolated from South China Sea.</title>
        <authorList>
            <person name="Huang H."/>
            <person name="Mo K."/>
            <person name="Hu Y."/>
        </authorList>
    </citation>
    <scope>NUCLEOTIDE SEQUENCE</scope>
    <source>
        <strain evidence="1">IB182487</strain>
    </source>
</reference>
<evidence type="ECO:0000313" key="2">
    <source>
        <dbReference type="Proteomes" id="UP000626844"/>
    </source>
</evidence>
<dbReference type="RefSeq" id="WP_191162812.1">
    <property type="nucleotide sequence ID" value="NZ_JACXAI010000062.1"/>
</dbReference>
<dbReference type="PIRSF" id="PIRSF033634">
    <property type="entry name" value="UCP033634"/>
    <property type="match status" value="1"/>
</dbReference>
<dbReference type="SUPFAM" id="SSF53474">
    <property type="entry name" value="alpha/beta-Hydrolases"/>
    <property type="match status" value="1"/>
</dbReference>
<dbReference type="EMBL" id="JACXAI010000062">
    <property type="protein sequence ID" value="MBD1383544.1"/>
    <property type="molecule type" value="Genomic_DNA"/>
</dbReference>
<dbReference type="AlphaFoldDB" id="A0A926NKM6"/>
<gene>
    <name evidence="1" type="ORF">IC621_25550</name>
</gene>
<evidence type="ECO:0000313" key="1">
    <source>
        <dbReference type="EMBL" id="MBD1383544.1"/>
    </source>
</evidence>
<keyword evidence="2" id="KW-1185">Reference proteome</keyword>